<dbReference type="EMBL" id="JAOCKG010000007">
    <property type="protein sequence ID" value="MDH2052326.1"/>
    <property type="molecule type" value="Genomic_DNA"/>
</dbReference>
<comment type="caution">
    <text evidence="2">The sequence shown here is derived from an EMBL/GenBank/DDBJ whole genome shotgun (WGS) entry which is preliminary data.</text>
</comment>
<sequence>MREIERELETNDGVYRENRGRLSQAELCRRAGVAQMTLQNYKHKHSTLSLVNHWLHQTHIKYGLGKKAKLPYLGARKNHELSATKLATHYNICRLEVLELSVKLKELEQQVHDLAAELVEERTKNARLEIMLKNTFPTIITREK</sequence>
<evidence type="ECO:0000256" key="1">
    <source>
        <dbReference type="SAM" id="Coils"/>
    </source>
</evidence>
<reference evidence="2" key="1">
    <citation type="submission" date="2022-09" db="EMBL/GenBank/DDBJ databases">
        <title>Intensive care unit water sources are persistently colonized with multi-drug resistant bacteria and are the site of extensive horizontal gene transfer of antibiotic resistance genes.</title>
        <authorList>
            <person name="Diorio-Toth L."/>
        </authorList>
    </citation>
    <scope>NUCLEOTIDE SEQUENCE</scope>
    <source>
        <strain evidence="2">GD03676</strain>
    </source>
</reference>
<accession>A0AA43AZJ9</accession>
<dbReference type="Proteomes" id="UP001161276">
    <property type="component" value="Unassembled WGS sequence"/>
</dbReference>
<evidence type="ECO:0000313" key="3">
    <source>
        <dbReference type="Proteomes" id="UP001161276"/>
    </source>
</evidence>
<organism evidence="2 3">
    <name type="scientific">Achromobacter marplatensis</name>
    <dbReference type="NCBI Taxonomy" id="470868"/>
    <lineage>
        <taxon>Bacteria</taxon>
        <taxon>Pseudomonadati</taxon>
        <taxon>Pseudomonadota</taxon>
        <taxon>Betaproteobacteria</taxon>
        <taxon>Burkholderiales</taxon>
        <taxon>Alcaligenaceae</taxon>
        <taxon>Achromobacter</taxon>
    </lineage>
</organism>
<dbReference type="RefSeq" id="WP_280027821.1">
    <property type="nucleotide sequence ID" value="NZ_JAOCKG010000007.1"/>
</dbReference>
<name>A0AA43AZJ9_9BURK</name>
<feature type="coiled-coil region" evidence="1">
    <location>
        <begin position="90"/>
        <end position="124"/>
    </location>
</feature>
<keyword evidence="1" id="KW-0175">Coiled coil</keyword>
<protein>
    <submittedName>
        <fullName evidence="2">Uncharacterized protein</fullName>
    </submittedName>
</protein>
<gene>
    <name evidence="2" type="ORF">N5K24_18105</name>
</gene>
<evidence type="ECO:0000313" key="2">
    <source>
        <dbReference type="EMBL" id="MDH2052326.1"/>
    </source>
</evidence>
<dbReference type="AlphaFoldDB" id="A0AA43AZJ9"/>
<proteinExistence type="predicted"/>